<evidence type="ECO:0000256" key="9">
    <source>
        <dbReference type="ARBA" id="ARBA00023180"/>
    </source>
</evidence>
<gene>
    <name evidence="12" type="ORF">SEMRO_76_G041580.1</name>
</gene>
<evidence type="ECO:0000256" key="11">
    <source>
        <dbReference type="SAM" id="Phobius"/>
    </source>
</evidence>
<evidence type="ECO:0000256" key="6">
    <source>
        <dbReference type="ARBA" id="ARBA00022989"/>
    </source>
</evidence>
<evidence type="ECO:0000313" key="12">
    <source>
        <dbReference type="EMBL" id="CAB9500119.1"/>
    </source>
</evidence>
<dbReference type="SMART" id="SM00369">
    <property type="entry name" value="LRR_TYP"/>
    <property type="match status" value="6"/>
</dbReference>
<evidence type="ECO:0000256" key="5">
    <source>
        <dbReference type="ARBA" id="ARBA00022737"/>
    </source>
</evidence>
<proteinExistence type="predicted"/>
<dbReference type="InterPro" id="IPR001611">
    <property type="entry name" value="Leu-rich_rpt"/>
</dbReference>
<dbReference type="FunFam" id="3.80.10.10:FF:000041">
    <property type="entry name" value="LRR receptor-like serine/threonine-protein kinase ERECTA"/>
    <property type="match status" value="2"/>
</dbReference>
<dbReference type="Gene3D" id="3.80.10.10">
    <property type="entry name" value="Ribonuclease Inhibitor"/>
    <property type="match status" value="3"/>
</dbReference>
<keyword evidence="8" id="KW-0675">Receptor</keyword>
<keyword evidence="2" id="KW-0433">Leucine-rich repeat</keyword>
<feature type="region of interest" description="Disordered" evidence="10">
    <location>
        <begin position="1"/>
        <end position="33"/>
    </location>
</feature>
<dbReference type="Pfam" id="PF00560">
    <property type="entry name" value="LRR_1"/>
    <property type="match status" value="3"/>
</dbReference>
<keyword evidence="3 11" id="KW-0812">Transmembrane</keyword>
<evidence type="ECO:0000256" key="4">
    <source>
        <dbReference type="ARBA" id="ARBA00022729"/>
    </source>
</evidence>
<dbReference type="OrthoDB" id="49138at2759"/>
<evidence type="ECO:0000256" key="10">
    <source>
        <dbReference type="SAM" id="MobiDB-lite"/>
    </source>
</evidence>
<dbReference type="GO" id="GO:0016020">
    <property type="term" value="C:membrane"/>
    <property type="evidence" value="ECO:0007669"/>
    <property type="project" value="UniProtKB-SubCell"/>
</dbReference>
<feature type="transmembrane region" description="Helical" evidence="11">
    <location>
        <begin position="104"/>
        <end position="127"/>
    </location>
</feature>
<comment type="subcellular location">
    <subcellularLocation>
        <location evidence="1">Membrane</location>
        <topology evidence="1">Single-pass membrane protein</topology>
    </subcellularLocation>
</comment>
<evidence type="ECO:0000256" key="2">
    <source>
        <dbReference type="ARBA" id="ARBA00022614"/>
    </source>
</evidence>
<protein>
    <submittedName>
        <fullName evidence="12">Leucine Rich Repeat</fullName>
    </submittedName>
</protein>
<accession>A0A9N8DI43</accession>
<name>A0A9N8DI43_9STRA</name>
<dbReference type="Proteomes" id="UP001153069">
    <property type="component" value="Unassembled WGS sequence"/>
</dbReference>
<keyword evidence="5" id="KW-0677">Repeat</keyword>
<dbReference type="PANTHER" id="PTHR27000:SF642">
    <property type="entry name" value="INACTIVE LEUCINE-RICH REPEAT RECEPTOR KINASE XIAO-RELATED"/>
    <property type="match status" value="1"/>
</dbReference>
<dbReference type="InterPro" id="IPR032675">
    <property type="entry name" value="LRR_dom_sf"/>
</dbReference>
<evidence type="ECO:0000256" key="7">
    <source>
        <dbReference type="ARBA" id="ARBA00023136"/>
    </source>
</evidence>
<dbReference type="EMBL" id="CAICTM010000075">
    <property type="protein sequence ID" value="CAB9500119.1"/>
    <property type="molecule type" value="Genomic_DNA"/>
</dbReference>
<dbReference type="PROSITE" id="PS51450">
    <property type="entry name" value="LRR"/>
    <property type="match status" value="2"/>
</dbReference>
<evidence type="ECO:0000256" key="3">
    <source>
        <dbReference type="ARBA" id="ARBA00022692"/>
    </source>
</evidence>
<comment type="caution">
    <text evidence="12">The sequence shown here is derived from an EMBL/GenBank/DDBJ whole genome shotgun (WGS) entry which is preliminary data.</text>
</comment>
<sequence length="872" mass="96244">MGRLAQQNPPDDFTAPIELTSGDETRLAETRSAFGQAWRSRKEASRTLAGSTCVSQPGAHAESVPQADVEALQQANPAPPRDGSEQNGWWKKFPLLRRMEQRDIMFGFAVVWLLIVFVIAVVVAFSLRVTPNDGPTADARTAHPALALPNETLSVSPTMVPSYAPTMPPTTSLEAFVVSILPDATGWTIKNDQNSPQAKAFDFVVEDSALSTYPAWRIIQRFALATFYYATGGDGWKENDDWLKYESHECEWFHQNKDRSPCGQVSGVHAQDGGRYEHLWLRDNGILGSLPAELFLLTALKTIDLDMSPTSNHGDALIVSNEIPTEIGLCSSLESLSLVHFKLRTVPSEILQLNSLRLLNLSGNLLPTSVLPELLSLGSLTALNLSQNWLTQLPTSFGQLSRLETLDMSSNRFSTQVLTSVVAQLTSLKVLSLHSSGLLSTMPSELGLMSSLEKLLLNDNELTGTIPNELWSLVKAGNLSILHMENNQFFGEVPDEVCTIVANSSIFDCNDLLCGCDCLCIVPLLPASTVGMIRSYPTSPQARAFQWVNADPYLHDYPDWRIQQRFALATFYLATGGDHWSVNRGWMEYGIHECQWHSGESYTSSFHSFTTNHSNSCDHNLDDPYGDDDGMYRHFWLQDDQLIGRLPPELFLLTSLQSINLRFGEGSPLQSLPSELGLCTDLESISFSGLKINVLPQQMNQLTSLRHLSLKNNRLTTDAMFDGIMAAPLSLGLKTLDLSHNIIHRFSSVLGQFPKLENLDMSSNIIRSRIPPEVGHMHSLRQLWAHDNFLMGIPSEIGALTSLEQLLLDNNQIEGTIPMELESLVAGGALTTLRLDVNKFSGHVPEELCTLGTANFTFDCGESLCGCSCVCT</sequence>
<keyword evidence="13" id="KW-1185">Reference proteome</keyword>
<evidence type="ECO:0000256" key="1">
    <source>
        <dbReference type="ARBA" id="ARBA00004167"/>
    </source>
</evidence>
<organism evidence="12 13">
    <name type="scientific">Seminavis robusta</name>
    <dbReference type="NCBI Taxonomy" id="568900"/>
    <lineage>
        <taxon>Eukaryota</taxon>
        <taxon>Sar</taxon>
        <taxon>Stramenopiles</taxon>
        <taxon>Ochrophyta</taxon>
        <taxon>Bacillariophyta</taxon>
        <taxon>Bacillariophyceae</taxon>
        <taxon>Bacillariophycidae</taxon>
        <taxon>Naviculales</taxon>
        <taxon>Naviculaceae</taxon>
        <taxon>Seminavis</taxon>
    </lineage>
</organism>
<dbReference type="PANTHER" id="PTHR27000">
    <property type="entry name" value="LEUCINE-RICH REPEAT RECEPTOR-LIKE PROTEIN KINASE FAMILY PROTEIN-RELATED"/>
    <property type="match status" value="1"/>
</dbReference>
<reference evidence="12" key="1">
    <citation type="submission" date="2020-06" db="EMBL/GenBank/DDBJ databases">
        <authorList>
            <consortium name="Plant Systems Biology data submission"/>
        </authorList>
    </citation>
    <scope>NUCLEOTIDE SEQUENCE</scope>
    <source>
        <strain evidence="12">D6</strain>
    </source>
</reference>
<evidence type="ECO:0000313" key="13">
    <source>
        <dbReference type="Proteomes" id="UP001153069"/>
    </source>
</evidence>
<feature type="region of interest" description="Disordered" evidence="10">
    <location>
        <begin position="46"/>
        <end position="66"/>
    </location>
</feature>
<dbReference type="InterPro" id="IPR003591">
    <property type="entry name" value="Leu-rich_rpt_typical-subtyp"/>
</dbReference>
<dbReference type="SUPFAM" id="SSF52058">
    <property type="entry name" value="L domain-like"/>
    <property type="match status" value="2"/>
</dbReference>
<keyword evidence="9" id="KW-0325">Glycoprotein</keyword>
<evidence type="ECO:0000256" key="8">
    <source>
        <dbReference type="ARBA" id="ARBA00023170"/>
    </source>
</evidence>
<keyword evidence="7 11" id="KW-0472">Membrane</keyword>
<dbReference type="AlphaFoldDB" id="A0A9N8DI43"/>
<keyword evidence="6 11" id="KW-1133">Transmembrane helix</keyword>
<keyword evidence="4" id="KW-0732">Signal</keyword>